<dbReference type="Proteomes" id="UP000725649">
    <property type="component" value="Unassembled WGS sequence"/>
</dbReference>
<feature type="chain" id="PRO_5037113724" evidence="1">
    <location>
        <begin position="21"/>
        <end position="156"/>
    </location>
</feature>
<evidence type="ECO:0000313" key="3">
    <source>
        <dbReference type="Proteomes" id="UP000725649"/>
    </source>
</evidence>
<dbReference type="EMBL" id="SUVG01000003">
    <property type="protein sequence ID" value="MBE6421065.1"/>
    <property type="molecule type" value="Genomic_DNA"/>
</dbReference>
<reference evidence="2" key="1">
    <citation type="submission" date="2019-04" db="EMBL/GenBank/DDBJ databases">
        <title>Evolution of Biomass-Degrading Anaerobic Consortia Revealed by Metagenomics.</title>
        <authorList>
            <person name="Peng X."/>
        </authorList>
    </citation>
    <scope>NUCLEOTIDE SEQUENCE</scope>
    <source>
        <strain evidence="2">SIG66</strain>
    </source>
</reference>
<dbReference type="AlphaFoldDB" id="A0A928DPH0"/>
<comment type="caution">
    <text evidence="2">The sequence shown here is derived from an EMBL/GenBank/DDBJ whole genome shotgun (WGS) entry which is preliminary data.</text>
</comment>
<proteinExistence type="predicted"/>
<accession>A0A928DPH0</accession>
<sequence length="156" mass="16856">MKKILTISAVASLLICAFCAARTVNEGRFNISGTVTVPERLARQAESANNSCAIIVKNEADVPVAIKRVVNPKFPLEFTMGENDLLAESLDGSLKLEVQINNHGQLGLIKQGDIFGSADTMIKPTSKDILVQADKTMGPVRLARNVKGNFFRTAAR</sequence>
<organism evidence="2 3">
    <name type="scientific">Candidatus Avelusimicrobium gallicola</name>
    <dbReference type="NCBI Taxonomy" id="2562704"/>
    <lineage>
        <taxon>Bacteria</taxon>
        <taxon>Pseudomonadati</taxon>
        <taxon>Elusimicrobiota</taxon>
        <taxon>Elusimicrobia</taxon>
        <taxon>Elusimicrobiales</taxon>
        <taxon>Elusimicrobiaceae</taxon>
        <taxon>Candidatus Avelusimicrobium</taxon>
    </lineage>
</organism>
<evidence type="ECO:0000313" key="2">
    <source>
        <dbReference type="EMBL" id="MBE6421065.1"/>
    </source>
</evidence>
<evidence type="ECO:0000256" key="1">
    <source>
        <dbReference type="SAM" id="SignalP"/>
    </source>
</evidence>
<protein>
    <submittedName>
        <fullName evidence="2">Uncharacterized protein</fullName>
    </submittedName>
</protein>
<gene>
    <name evidence="2" type="ORF">E7027_02860</name>
</gene>
<name>A0A928DPH0_9BACT</name>
<feature type="signal peptide" evidence="1">
    <location>
        <begin position="1"/>
        <end position="20"/>
    </location>
</feature>
<keyword evidence="1" id="KW-0732">Signal</keyword>